<evidence type="ECO:0000256" key="2">
    <source>
        <dbReference type="ARBA" id="ARBA00022475"/>
    </source>
</evidence>
<evidence type="ECO:0000313" key="9">
    <source>
        <dbReference type="EMBL" id="MEA5442033.1"/>
    </source>
</evidence>
<dbReference type="RefSeq" id="WP_323356131.1">
    <property type="nucleotide sequence ID" value="NZ_JAYGHY010000012.1"/>
</dbReference>
<feature type="transmembrane region" description="Helical" evidence="8">
    <location>
        <begin position="20"/>
        <end position="39"/>
    </location>
</feature>
<dbReference type="Proteomes" id="UP001302329">
    <property type="component" value="Unassembled WGS sequence"/>
</dbReference>
<evidence type="ECO:0000313" key="10">
    <source>
        <dbReference type="Proteomes" id="UP001302329"/>
    </source>
</evidence>
<feature type="transmembrane region" description="Helical" evidence="8">
    <location>
        <begin position="134"/>
        <end position="151"/>
    </location>
</feature>
<protein>
    <recommendedName>
        <fullName evidence="11">Glycosyltransferase RgtA/B/C/D-like domain-containing protein</fullName>
    </recommendedName>
</protein>
<sequence length="559" mass="63148">MPQNKLCNPMHRTADRRDNLIIWLLMSIVFTALVINQSLRQGQLALPPTYDDIVYFTDALTRLNILYDHGAKALAENFIESPPHAPLATLVPLIGFSIFGVHNWAPPIVNGIFVLFLLVLVDSLAQGVSRAGKILIGMIALSWPVTGQLVIECRPDLAWGLITATFTILSLREQSRVTRSKKSSLIIGLLIGLSLLAKPSIFPITLIAALASLFVAFLFDIRRQDFKLSRRSALASNIRCLVVALTIAMPYYVAAHKQVYAYIYEVVFSSNASMWDPNAELTLFDHLSYYLTSASGQIAMGKWIYAWFLFVVVCTAALLSKKDWKRLTSSLPLWLGFFILYLLVTAPKLKMNFFGASLYFYILCTFVILVAEVSRALRSSRYGSNFSYAFIIVIFLFGVGQFQWPWYHISKQTGVLSSEVQYRRSAIESLYNDILENQKENRIRNEKPISVFFTTSNKFFNSFTLKFQFAKDNVLNNTRDLYLSDNLPLFVQSINSSDYVVAFNASNTDTFPWLPSSKIQGQVLSLLRSDPSLQLIRTYADPYGDNQAYLFGRVHSGSK</sequence>
<evidence type="ECO:0008006" key="11">
    <source>
        <dbReference type="Google" id="ProtNLM"/>
    </source>
</evidence>
<evidence type="ECO:0000256" key="8">
    <source>
        <dbReference type="SAM" id="Phobius"/>
    </source>
</evidence>
<keyword evidence="6 8" id="KW-1133">Transmembrane helix</keyword>
<comment type="caution">
    <text evidence="9">The sequence shown here is derived from an EMBL/GenBank/DDBJ whole genome shotgun (WGS) entry which is preliminary data.</text>
</comment>
<feature type="transmembrane region" description="Helical" evidence="8">
    <location>
        <begin position="104"/>
        <end position="122"/>
    </location>
</feature>
<keyword evidence="5 8" id="KW-0812">Transmembrane</keyword>
<keyword evidence="7 8" id="KW-0472">Membrane</keyword>
<evidence type="ECO:0000256" key="7">
    <source>
        <dbReference type="ARBA" id="ARBA00023136"/>
    </source>
</evidence>
<gene>
    <name evidence="9" type="ORF">VB739_05650</name>
</gene>
<evidence type="ECO:0000256" key="3">
    <source>
        <dbReference type="ARBA" id="ARBA00022676"/>
    </source>
</evidence>
<proteinExistence type="predicted"/>
<evidence type="ECO:0000256" key="4">
    <source>
        <dbReference type="ARBA" id="ARBA00022679"/>
    </source>
</evidence>
<feature type="transmembrane region" description="Helical" evidence="8">
    <location>
        <begin position="386"/>
        <end position="407"/>
    </location>
</feature>
<keyword evidence="2" id="KW-1003">Cell membrane</keyword>
<dbReference type="PANTHER" id="PTHR33908">
    <property type="entry name" value="MANNOSYLTRANSFERASE YKCB-RELATED"/>
    <property type="match status" value="1"/>
</dbReference>
<keyword evidence="10" id="KW-1185">Reference proteome</keyword>
<feature type="transmembrane region" description="Helical" evidence="8">
    <location>
        <begin position="353"/>
        <end position="374"/>
    </location>
</feature>
<feature type="transmembrane region" description="Helical" evidence="8">
    <location>
        <begin position="233"/>
        <end position="253"/>
    </location>
</feature>
<feature type="transmembrane region" description="Helical" evidence="8">
    <location>
        <begin position="303"/>
        <end position="319"/>
    </location>
</feature>
<dbReference type="InterPro" id="IPR050297">
    <property type="entry name" value="LipidA_mod_glycosyltrf_83"/>
</dbReference>
<feature type="transmembrane region" description="Helical" evidence="8">
    <location>
        <begin position="331"/>
        <end position="347"/>
    </location>
</feature>
<dbReference type="EMBL" id="JAYGHY010000012">
    <property type="protein sequence ID" value="MEA5442033.1"/>
    <property type="molecule type" value="Genomic_DNA"/>
</dbReference>
<comment type="subcellular location">
    <subcellularLocation>
        <location evidence="1">Cell membrane</location>
        <topology evidence="1">Multi-pass membrane protein</topology>
    </subcellularLocation>
</comment>
<keyword evidence="4" id="KW-0808">Transferase</keyword>
<dbReference type="PANTHER" id="PTHR33908:SF11">
    <property type="entry name" value="MEMBRANE PROTEIN"/>
    <property type="match status" value="1"/>
</dbReference>
<evidence type="ECO:0000256" key="6">
    <source>
        <dbReference type="ARBA" id="ARBA00022989"/>
    </source>
</evidence>
<name>A0ABU5SU65_9CYAN</name>
<evidence type="ECO:0000256" key="5">
    <source>
        <dbReference type="ARBA" id="ARBA00022692"/>
    </source>
</evidence>
<evidence type="ECO:0000256" key="1">
    <source>
        <dbReference type="ARBA" id="ARBA00004651"/>
    </source>
</evidence>
<accession>A0ABU5SU65</accession>
<organism evidence="9 10">
    <name type="scientific">Cyanobium gracile UHCC 0281</name>
    <dbReference type="NCBI Taxonomy" id="3110309"/>
    <lineage>
        <taxon>Bacteria</taxon>
        <taxon>Bacillati</taxon>
        <taxon>Cyanobacteriota</taxon>
        <taxon>Cyanophyceae</taxon>
        <taxon>Synechococcales</taxon>
        <taxon>Prochlorococcaceae</taxon>
        <taxon>Cyanobium</taxon>
    </lineage>
</organism>
<reference evidence="9 10" key="1">
    <citation type="submission" date="2023-12" db="EMBL/GenBank/DDBJ databases">
        <title>Baltic Sea Cyanobacteria.</title>
        <authorList>
            <person name="Delbaje E."/>
            <person name="Fewer D.P."/>
            <person name="Shishido T.K."/>
        </authorList>
    </citation>
    <scope>NUCLEOTIDE SEQUENCE [LARGE SCALE GENOMIC DNA]</scope>
    <source>
        <strain evidence="9 10">UHCC 0281</strain>
    </source>
</reference>
<feature type="transmembrane region" description="Helical" evidence="8">
    <location>
        <begin position="203"/>
        <end position="221"/>
    </location>
</feature>
<keyword evidence="3" id="KW-0328">Glycosyltransferase</keyword>